<evidence type="ECO:0000256" key="3">
    <source>
        <dbReference type="ARBA" id="ARBA00022968"/>
    </source>
</evidence>
<keyword evidence="3" id="KW-0735">Signal-anchor</keyword>
<dbReference type="AlphaFoldDB" id="A0A3N9UR51"/>
<evidence type="ECO:0000256" key="2">
    <source>
        <dbReference type="ARBA" id="ARBA00022748"/>
    </source>
</evidence>
<dbReference type="GO" id="GO:0017004">
    <property type="term" value="P:cytochrome complex assembly"/>
    <property type="evidence" value="ECO:0007669"/>
    <property type="project" value="UniProtKB-KW"/>
</dbReference>
<evidence type="ECO:0000256" key="1">
    <source>
        <dbReference type="ARBA" id="ARBA00004196"/>
    </source>
</evidence>
<dbReference type="InterPro" id="IPR050553">
    <property type="entry name" value="Thioredoxin_ResA/DsbE_sf"/>
</dbReference>
<reference evidence="7 8" key="1">
    <citation type="journal article" date="2013" name="J. Microbiol.">
        <title>Lysinibacillus chungkukjangi sp. nov., isolated from Chungkukjang, Korean fermented soybean food.</title>
        <authorList>
            <person name="Kim S.J."/>
            <person name="Jang Y.H."/>
            <person name="Hamada M."/>
            <person name="Ahn J.H."/>
            <person name="Weon H.Y."/>
            <person name="Suzuki K."/>
            <person name="Whang K.S."/>
            <person name="Kwon S.W."/>
        </authorList>
    </citation>
    <scope>NUCLEOTIDE SEQUENCE [LARGE SCALE GENOMIC DNA]</scope>
    <source>
        <strain evidence="7 8">MCCC 1A12701</strain>
    </source>
</reference>
<dbReference type="RefSeq" id="WP_124765127.1">
    <property type="nucleotide sequence ID" value="NZ_JAFBDY010000030.1"/>
</dbReference>
<dbReference type="PROSITE" id="PS51352">
    <property type="entry name" value="THIOREDOXIN_2"/>
    <property type="match status" value="1"/>
</dbReference>
<dbReference type="OrthoDB" id="25753at2"/>
<dbReference type="PANTHER" id="PTHR42852">
    <property type="entry name" value="THIOL:DISULFIDE INTERCHANGE PROTEIN DSBE"/>
    <property type="match status" value="1"/>
</dbReference>
<dbReference type="Proteomes" id="UP000274033">
    <property type="component" value="Unassembled WGS sequence"/>
</dbReference>
<comment type="subcellular location">
    <subcellularLocation>
        <location evidence="1">Cell envelope</location>
    </subcellularLocation>
</comment>
<organism evidence="7 8">
    <name type="scientific">Lysinibacillus composti</name>
    <dbReference type="NCBI Taxonomy" id="720633"/>
    <lineage>
        <taxon>Bacteria</taxon>
        <taxon>Bacillati</taxon>
        <taxon>Bacillota</taxon>
        <taxon>Bacilli</taxon>
        <taxon>Bacillales</taxon>
        <taxon>Bacillaceae</taxon>
        <taxon>Lysinibacillus</taxon>
    </lineage>
</organism>
<evidence type="ECO:0000259" key="6">
    <source>
        <dbReference type="PROSITE" id="PS51352"/>
    </source>
</evidence>
<keyword evidence="3" id="KW-0812">Transmembrane</keyword>
<evidence type="ECO:0000256" key="4">
    <source>
        <dbReference type="ARBA" id="ARBA00023157"/>
    </source>
</evidence>
<dbReference type="InterPro" id="IPR013766">
    <property type="entry name" value="Thioredoxin_domain"/>
</dbReference>
<keyword evidence="5" id="KW-0676">Redox-active center</keyword>
<dbReference type="CDD" id="cd02966">
    <property type="entry name" value="TlpA_like_family"/>
    <property type="match status" value="1"/>
</dbReference>
<accession>A0A3N9UR51</accession>
<keyword evidence="4" id="KW-1015">Disulfide bond</keyword>
<dbReference type="InterPro" id="IPR017937">
    <property type="entry name" value="Thioredoxin_CS"/>
</dbReference>
<keyword evidence="8" id="KW-1185">Reference proteome</keyword>
<sequence>MEKKKKRTILRSVILVVLVAAIVYTVYSSATKDKVEVLKEGAEAPNFELVDLNGETHRLSDYEGQGVFLNFWGTWCEPCKKEMPAMDRQYATYKDQGVHVLAVNIAQSDFEVQNFVDTYGLSFPVVIDKTKSVMTAYNINPLPTTMLISPEGKVEKIITGEMTEKQIASFMESIKPE</sequence>
<dbReference type="SUPFAM" id="SSF52833">
    <property type="entry name" value="Thioredoxin-like"/>
    <property type="match status" value="1"/>
</dbReference>
<feature type="domain" description="Thioredoxin" evidence="6">
    <location>
        <begin position="38"/>
        <end position="176"/>
    </location>
</feature>
<dbReference type="PANTHER" id="PTHR42852:SF6">
    <property type="entry name" value="THIOL:DISULFIDE INTERCHANGE PROTEIN DSBE"/>
    <property type="match status" value="1"/>
</dbReference>
<dbReference type="PROSITE" id="PS00194">
    <property type="entry name" value="THIOREDOXIN_1"/>
    <property type="match status" value="1"/>
</dbReference>
<keyword evidence="2" id="KW-0201">Cytochrome c-type biogenesis</keyword>
<dbReference type="GO" id="GO:0030313">
    <property type="term" value="C:cell envelope"/>
    <property type="evidence" value="ECO:0007669"/>
    <property type="project" value="UniProtKB-SubCell"/>
</dbReference>
<dbReference type="NCBIfam" id="NF002854">
    <property type="entry name" value="PRK03147.1"/>
    <property type="match status" value="1"/>
</dbReference>
<dbReference type="GO" id="GO:0016491">
    <property type="term" value="F:oxidoreductase activity"/>
    <property type="evidence" value="ECO:0007669"/>
    <property type="project" value="InterPro"/>
</dbReference>
<evidence type="ECO:0000256" key="5">
    <source>
        <dbReference type="ARBA" id="ARBA00023284"/>
    </source>
</evidence>
<protein>
    <submittedName>
        <fullName evidence="7">Thiol-disulfide oxidoreductase ResA</fullName>
    </submittedName>
</protein>
<name>A0A3N9UR51_9BACI</name>
<dbReference type="InterPro" id="IPR036249">
    <property type="entry name" value="Thioredoxin-like_sf"/>
</dbReference>
<evidence type="ECO:0000313" key="8">
    <source>
        <dbReference type="Proteomes" id="UP000274033"/>
    </source>
</evidence>
<evidence type="ECO:0000313" key="7">
    <source>
        <dbReference type="EMBL" id="RQW74376.1"/>
    </source>
</evidence>
<dbReference type="GO" id="GO:0016209">
    <property type="term" value="F:antioxidant activity"/>
    <property type="evidence" value="ECO:0007669"/>
    <property type="project" value="InterPro"/>
</dbReference>
<gene>
    <name evidence="7" type="primary">resA</name>
    <name evidence="7" type="ORF">EBB45_12310</name>
</gene>
<dbReference type="EMBL" id="RRCT01000010">
    <property type="protein sequence ID" value="RQW74376.1"/>
    <property type="molecule type" value="Genomic_DNA"/>
</dbReference>
<comment type="caution">
    <text evidence="7">The sequence shown here is derived from an EMBL/GenBank/DDBJ whole genome shotgun (WGS) entry which is preliminary data.</text>
</comment>
<dbReference type="Gene3D" id="3.40.30.10">
    <property type="entry name" value="Glutaredoxin"/>
    <property type="match status" value="1"/>
</dbReference>
<dbReference type="Pfam" id="PF00578">
    <property type="entry name" value="AhpC-TSA"/>
    <property type="match status" value="1"/>
</dbReference>
<proteinExistence type="predicted"/>
<dbReference type="InterPro" id="IPR000866">
    <property type="entry name" value="AhpC/TSA"/>
</dbReference>